<name>A0A8D8AJB1_CULPI</name>
<dbReference type="EMBL" id="HBUE01028997">
    <property type="protein sequence ID" value="CAG6455633.1"/>
    <property type="molecule type" value="Transcribed_RNA"/>
</dbReference>
<dbReference type="EMBL" id="HBUE01028996">
    <property type="protein sequence ID" value="CAG6455632.1"/>
    <property type="molecule type" value="Transcribed_RNA"/>
</dbReference>
<reference evidence="1" key="1">
    <citation type="submission" date="2021-05" db="EMBL/GenBank/DDBJ databases">
        <authorList>
            <person name="Alioto T."/>
            <person name="Alioto T."/>
            <person name="Gomez Garrido J."/>
        </authorList>
    </citation>
    <scope>NUCLEOTIDE SEQUENCE</scope>
</reference>
<evidence type="ECO:0000313" key="1">
    <source>
        <dbReference type="EMBL" id="CAG6455632.1"/>
    </source>
</evidence>
<sequence length="113" mass="13214">MRQQATFRRSTVPGLSHIHAHFLHIVGQLRRPFCRFWTFPDTDLQISTDAFSFVMFPDSSKVFSRNWRARSERSDYCALTHCPRPHENVLHEAADYLSGQLPKRHATTVPFQD</sequence>
<proteinExistence type="predicted"/>
<accession>A0A8D8AJB1</accession>
<protein>
    <submittedName>
        <fullName evidence="1">(northern house mosquito) hypothetical protein</fullName>
    </submittedName>
</protein>
<organism evidence="1">
    <name type="scientific">Culex pipiens</name>
    <name type="common">House mosquito</name>
    <dbReference type="NCBI Taxonomy" id="7175"/>
    <lineage>
        <taxon>Eukaryota</taxon>
        <taxon>Metazoa</taxon>
        <taxon>Ecdysozoa</taxon>
        <taxon>Arthropoda</taxon>
        <taxon>Hexapoda</taxon>
        <taxon>Insecta</taxon>
        <taxon>Pterygota</taxon>
        <taxon>Neoptera</taxon>
        <taxon>Endopterygota</taxon>
        <taxon>Diptera</taxon>
        <taxon>Nematocera</taxon>
        <taxon>Culicoidea</taxon>
        <taxon>Culicidae</taxon>
        <taxon>Culicinae</taxon>
        <taxon>Culicini</taxon>
        <taxon>Culex</taxon>
        <taxon>Culex</taxon>
    </lineage>
</organism>
<dbReference type="AlphaFoldDB" id="A0A8D8AJB1"/>